<comment type="cofactor">
    <cofactor evidence="9">
        <name>Mg(2+)</name>
        <dbReference type="ChEBI" id="CHEBI:18420"/>
    </cofactor>
</comment>
<protein>
    <recommendedName>
        <fullName evidence="9">K(+)-insensitive pyrophosphate-energized proton pump</fullName>
        <ecNumber evidence="9">7.1.3.1</ecNumber>
    </recommendedName>
    <alternativeName>
        <fullName evidence="9">Membrane-bound proton-translocating pyrophosphatase</fullName>
    </alternativeName>
    <alternativeName>
        <fullName evidence="9">Pyrophosphate-energized inorganic pyrophosphatase</fullName>
        <shortName evidence="9">H(+)-PPase</shortName>
    </alternativeName>
</protein>
<dbReference type="NCBIfam" id="NF001950">
    <property type="entry name" value="PRK00733.1-1"/>
    <property type="match status" value="1"/>
</dbReference>
<dbReference type="Proteomes" id="UP000321484">
    <property type="component" value="Unassembled WGS sequence"/>
</dbReference>
<feature type="compositionally biased region" description="Acidic residues" evidence="10">
    <location>
        <begin position="843"/>
        <end position="853"/>
    </location>
</feature>
<dbReference type="GO" id="GO:0012505">
    <property type="term" value="C:endomembrane system"/>
    <property type="evidence" value="ECO:0007669"/>
    <property type="project" value="UniProtKB-SubCell"/>
</dbReference>
<keyword evidence="5 9" id="KW-1278">Translocase</keyword>
<comment type="subcellular location">
    <subcellularLocation>
        <location evidence="9">Cell membrane</location>
        <topology evidence="9">Multi-pass membrane protein</topology>
    </subcellularLocation>
    <subcellularLocation>
        <location evidence="1">Endomembrane system</location>
        <topology evidence="1">Multi-pass membrane protein</topology>
    </subcellularLocation>
</comment>
<name>A0A511YXX5_9CELL</name>
<comment type="similarity">
    <text evidence="9">Belongs to the H(+)-translocating pyrophosphatase (TC 3.A.10) family. K(+)-insensitive subfamily.</text>
</comment>
<dbReference type="GO" id="GO:0000287">
    <property type="term" value="F:magnesium ion binding"/>
    <property type="evidence" value="ECO:0007669"/>
    <property type="project" value="UniProtKB-UniRule"/>
</dbReference>
<keyword evidence="8 9" id="KW-0472">Membrane</keyword>
<feature type="transmembrane region" description="Helical" evidence="9">
    <location>
        <begin position="623"/>
        <end position="642"/>
    </location>
</feature>
<dbReference type="EC" id="7.1.3.1" evidence="9"/>
<keyword evidence="4 9" id="KW-0460">Magnesium</keyword>
<dbReference type="PIRSF" id="PIRSF001265">
    <property type="entry name" value="H+-PPase"/>
    <property type="match status" value="1"/>
</dbReference>
<feature type="transmembrane region" description="Helical" evidence="9">
    <location>
        <begin position="243"/>
        <end position="262"/>
    </location>
</feature>
<comment type="catalytic activity">
    <reaction evidence="9">
        <text>diphosphate + H2O + H(+)(in) = 2 phosphate + 2 H(+)(out)</text>
        <dbReference type="Rhea" id="RHEA:13973"/>
        <dbReference type="ChEBI" id="CHEBI:15377"/>
        <dbReference type="ChEBI" id="CHEBI:15378"/>
        <dbReference type="ChEBI" id="CHEBI:33019"/>
        <dbReference type="ChEBI" id="CHEBI:43474"/>
        <dbReference type="EC" id="7.1.3.1"/>
    </reaction>
</comment>
<evidence type="ECO:0000256" key="5">
    <source>
        <dbReference type="ARBA" id="ARBA00022967"/>
    </source>
</evidence>
<evidence type="ECO:0000256" key="10">
    <source>
        <dbReference type="SAM" id="MobiDB-lite"/>
    </source>
</evidence>
<evidence type="ECO:0000256" key="6">
    <source>
        <dbReference type="ARBA" id="ARBA00022989"/>
    </source>
</evidence>
<dbReference type="GO" id="GO:0004427">
    <property type="term" value="F:inorganic diphosphate phosphatase activity"/>
    <property type="evidence" value="ECO:0007669"/>
    <property type="project" value="UniProtKB-UniRule"/>
</dbReference>
<dbReference type="EMBL" id="BJYK01000004">
    <property type="protein sequence ID" value="GEN80038.1"/>
    <property type="molecule type" value="Genomic_DNA"/>
</dbReference>
<feature type="transmembrane region" description="Helical" evidence="9">
    <location>
        <begin position="85"/>
        <end position="105"/>
    </location>
</feature>
<keyword evidence="9" id="KW-1003">Cell membrane</keyword>
<feature type="transmembrane region" description="Helical" evidence="9">
    <location>
        <begin position="345"/>
        <end position="364"/>
    </location>
</feature>
<comment type="caution">
    <text evidence="9">Lacks conserved residue(s) required for the propagation of feature annotation.</text>
</comment>
<feature type="transmembrane region" description="Helical" evidence="9">
    <location>
        <begin position="590"/>
        <end position="611"/>
    </location>
</feature>
<dbReference type="PANTHER" id="PTHR31998">
    <property type="entry name" value="K(+)-INSENSITIVE PYROPHOSPHATE-ENERGIZED PROTON PUMP"/>
    <property type="match status" value="1"/>
</dbReference>
<feature type="transmembrane region" description="Helical" evidence="9">
    <location>
        <begin position="162"/>
        <end position="187"/>
    </location>
</feature>
<feature type="transmembrane region" description="Helical" evidence="9">
    <location>
        <begin position="506"/>
        <end position="527"/>
    </location>
</feature>
<evidence type="ECO:0000256" key="9">
    <source>
        <dbReference type="HAMAP-Rule" id="MF_01129"/>
    </source>
</evidence>
<evidence type="ECO:0000256" key="1">
    <source>
        <dbReference type="ARBA" id="ARBA00004127"/>
    </source>
</evidence>
<evidence type="ECO:0000256" key="2">
    <source>
        <dbReference type="ARBA" id="ARBA00022448"/>
    </source>
</evidence>
<evidence type="ECO:0000313" key="11">
    <source>
        <dbReference type="EMBL" id="GEN80038.1"/>
    </source>
</evidence>
<evidence type="ECO:0000313" key="12">
    <source>
        <dbReference type="Proteomes" id="UP000321484"/>
    </source>
</evidence>
<feature type="transmembrane region" description="Helical" evidence="9">
    <location>
        <begin position="693"/>
        <end position="710"/>
    </location>
</feature>
<feature type="transmembrane region" description="Helical" evidence="9">
    <location>
        <begin position="808"/>
        <end position="826"/>
    </location>
</feature>
<evidence type="ECO:0000256" key="3">
    <source>
        <dbReference type="ARBA" id="ARBA00022692"/>
    </source>
</evidence>
<feature type="transmembrane region" description="Helical" evidence="9">
    <location>
        <begin position="385"/>
        <end position="408"/>
    </location>
</feature>
<feature type="transmembrane region" description="Helical" evidence="9">
    <location>
        <begin position="217"/>
        <end position="237"/>
    </location>
</feature>
<feature type="transmembrane region" description="Helical" evidence="9">
    <location>
        <begin position="319"/>
        <end position="339"/>
    </location>
</feature>
<organism evidence="11 12">
    <name type="scientific">Actinotalea fermentans</name>
    <dbReference type="NCBI Taxonomy" id="43671"/>
    <lineage>
        <taxon>Bacteria</taxon>
        <taxon>Bacillati</taxon>
        <taxon>Actinomycetota</taxon>
        <taxon>Actinomycetes</taxon>
        <taxon>Micrococcales</taxon>
        <taxon>Cellulomonadaceae</taxon>
        <taxon>Actinotalea</taxon>
    </lineage>
</organism>
<comment type="subunit">
    <text evidence="9">Homodimer.</text>
</comment>
<dbReference type="GO" id="GO:0005886">
    <property type="term" value="C:plasma membrane"/>
    <property type="evidence" value="ECO:0007669"/>
    <property type="project" value="UniProtKB-SubCell"/>
</dbReference>
<feature type="transmembrane region" description="Helical" evidence="9">
    <location>
        <begin position="783"/>
        <end position="802"/>
    </location>
</feature>
<accession>A0A511YXX5</accession>
<comment type="caution">
    <text evidence="11">The sequence shown here is derived from an EMBL/GenBank/DDBJ whole genome shotgun (WGS) entry which is preliminary data.</text>
</comment>
<feature type="transmembrane region" description="Helical" evidence="9">
    <location>
        <begin position="138"/>
        <end position="156"/>
    </location>
</feature>
<feature type="region of interest" description="Disordered" evidence="10">
    <location>
        <begin position="843"/>
        <end position="870"/>
    </location>
</feature>
<evidence type="ECO:0000256" key="4">
    <source>
        <dbReference type="ARBA" id="ARBA00022842"/>
    </source>
</evidence>
<keyword evidence="9" id="KW-0375">Hydrogen ion transport</keyword>
<keyword evidence="2 9" id="KW-0813">Transport</keyword>
<dbReference type="AlphaFoldDB" id="A0A511YXX5"/>
<dbReference type="InterPro" id="IPR004131">
    <property type="entry name" value="PPase-energised_H-pump"/>
</dbReference>
<keyword evidence="7 9" id="KW-0406">Ion transport</keyword>
<reference evidence="11 12" key="1">
    <citation type="submission" date="2019-07" db="EMBL/GenBank/DDBJ databases">
        <title>Whole genome shotgun sequence of Actinotalea fermentans NBRC 105374.</title>
        <authorList>
            <person name="Hosoyama A."/>
            <person name="Uohara A."/>
            <person name="Ohji S."/>
            <person name="Ichikawa N."/>
        </authorList>
    </citation>
    <scope>NUCLEOTIDE SEQUENCE [LARGE SCALE GENOMIC DNA]</scope>
    <source>
        <strain evidence="11 12">NBRC 105374</strain>
    </source>
</reference>
<evidence type="ECO:0000256" key="7">
    <source>
        <dbReference type="ARBA" id="ARBA00023065"/>
    </source>
</evidence>
<keyword evidence="12" id="KW-1185">Reference proteome</keyword>
<dbReference type="HAMAP" id="MF_01129">
    <property type="entry name" value="PPase_energized_pump"/>
    <property type="match status" value="1"/>
</dbReference>
<feature type="transmembrane region" description="Helical" evidence="9">
    <location>
        <begin position="420"/>
        <end position="442"/>
    </location>
</feature>
<dbReference type="Pfam" id="PF03030">
    <property type="entry name" value="H_PPase"/>
    <property type="match status" value="1"/>
</dbReference>
<feature type="site" description="Determinant of potassium independence" evidence="9">
    <location>
        <position position="584"/>
    </location>
</feature>
<keyword evidence="6 9" id="KW-1133">Transmembrane helix</keyword>
<gene>
    <name evidence="9 11" type="primary">hppA</name>
    <name evidence="11" type="ORF">AFE02nite_17720</name>
</gene>
<dbReference type="GO" id="GO:0009678">
    <property type="term" value="F:diphosphate hydrolysis-driven proton transmembrane transporter activity"/>
    <property type="evidence" value="ECO:0007669"/>
    <property type="project" value="UniProtKB-UniRule"/>
</dbReference>
<keyword evidence="3 9" id="KW-0812">Transmembrane</keyword>
<comment type="function">
    <text evidence="9">Proton pump that utilizes the energy of pyrophosphate hydrolysis as the driving force for proton movement across the membrane. Generates a proton motive force.</text>
</comment>
<sequence length="870" mass="91604">MSLLHACMGLIVSTRTESTVPASHRRPRRLAALTGLAGLVGLALTGCSSESSASGGESHGGEVNLEVPSLSDVAIVGGDAGSGRLLLLLGLVVCAMGLLFGYLVYRQLKTLPVHPTMGEVADLIFTTCKAYLLKQGKFLMVLWAFIAAVIVVYYGVLVELPWGKVAIVIAFSLVGMAGSYSVAWFGIRVNTFANARTAFASLSGKPLPMHRIPMKSGMSIGMVLISLELLTMLVILLFLPGDIAGACFIGFAIGESLGAAALRIAGGIFTKIADIGSDLMKIAFKIKEDDARNPGVIADCTGDNAGDSVGPSADGFETYGVTGVALVTFVLLAVDSTAIQASLLVWIFAVRAIMVIASAISYLANDAWARAKYASAERFDFEAPLSSLVWITSVVSILGTFGMTYVVLGEVGDGSLWWKLSAIISCGTIAGALIPELVKVFTSTKSRHTQEVVKSTRQGGASLNILSGLVAGNFSAYYLGMAIVALMGAAFLISEQGLDEVMLAPAVFAFGLVAFGFLSMGPVTIAVDSYGPVTDNAQSVYELSLIEEVEGIDAELKKDFGIDVQWDKAKQMLEENDGAGNTFKATAKPVLIGTAVVGATTMIFSIIMALTDGLQEGLGNLSLMHAPLLLGLITGGAVIFWFTGASIQAVTTGSYRAVEFIKSTIKLDGVTKASAEDSRKVVEICTQYAQQGMLNMFLGIFFSTLAFAFVEPFFFIGYLISIAIVGLYQAIFMANAGGAWDNAKKIVEVDLHAKGTALHDASIVGDTVGDPYKDTSSVALNPVIKFTTLFGMLAVELGVMLTNDGNGTLVHVLAGVFFLTSAYFVWRSFYGMRIQASMTDESDAETVAPDDADVTPAALDEAADAEKAEV</sequence>
<feature type="transmembrane region" description="Helical" evidence="9">
    <location>
        <begin position="463"/>
        <end position="494"/>
    </location>
</feature>
<evidence type="ECO:0000256" key="8">
    <source>
        <dbReference type="ARBA" id="ARBA00023136"/>
    </source>
</evidence>
<feature type="transmembrane region" description="Helical" evidence="9">
    <location>
        <begin position="716"/>
        <end position="736"/>
    </location>
</feature>
<proteinExistence type="inferred from homology"/>